<dbReference type="EMBL" id="JACSQN010000018">
    <property type="protein sequence ID" value="MBD7985948.1"/>
    <property type="molecule type" value="Genomic_DNA"/>
</dbReference>
<feature type="chain" id="PRO_5045400701" description="Antigen I/II N-terminal domain-containing protein" evidence="2">
    <location>
        <begin position="18"/>
        <end position="207"/>
    </location>
</feature>
<proteinExistence type="predicted"/>
<name>A0ABR8UDY9_9BACL</name>
<evidence type="ECO:0000256" key="1">
    <source>
        <dbReference type="SAM" id="MobiDB-lite"/>
    </source>
</evidence>
<dbReference type="PROSITE" id="PS51257">
    <property type="entry name" value="PROKAR_LIPOPROTEIN"/>
    <property type="match status" value="1"/>
</dbReference>
<evidence type="ECO:0000259" key="3">
    <source>
        <dbReference type="Pfam" id="PF18652"/>
    </source>
</evidence>
<feature type="domain" description="Antigen I/II N-terminal" evidence="3">
    <location>
        <begin position="54"/>
        <end position="152"/>
    </location>
</feature>
<feature type="signal peptide" evidence="2">
    <location>
        <begin position="1"/>
        <end position="17"/>
    </location>
</feature>
<sequence length="207" mass="22794">MKKKLLAILLLSTLTLAACSSKDDASEKVDNGKQEEKKTEETNGAVAVDKGLMNVEVTIPASFLEGEDIDAVVAEAKEDGIKDAKKNADGSVTYKMTKAKHKEMMQEMKTNATEYIEDLINNEDFTSINDITYNKDFSKFTLEVDKEAFENSFDGFAAMGLAMSGMFYQLFDGVDTEKLSVTIDTVDYSSGEVFGTVNYPEAFEDGE</sequence>
<organism evidence="4 5">
    <name type="scientific">Sporosarcina quadrami</name>
    <dbReference type="NCBI Taxonomy" id="2762234"/>
    <lineage>
        <taxon>Bacteria</taxon>
        <taxon>Bacillati</taxon>
        <taxon>Bacillota</taxon>
        <taxon>Bacilli</taxon>
        <taxon>Bacillales</taxon>
        <taxon>Caryophanaceae</taxon>
        <taxon>Sporosarcina</taxon>
    </lineage>
</organism>
<feature type="region of interest" description="Disordered" evidence="1">
    <location>
        <begin position="22"/>
        <end position="43"/>
    </location>
</feature>
<feature type="compositionally biased region" description="Basic and acidic residues" evidence="1">
    <location>
        <begin position="22"/>
        <end position="41"/>
    </location>
</feature>
<dbReference type="Proteomes" id="UP000626786">
    <property type="component" value="Unassembled WGS sequence"/>
</dbReference>
<comment type="caution">
    <text evidence="4">The sequence shown here is derived from an EMBL/GenBank/DDBJ whole genome shotgun (WGS) entry which is preliminary data.</text>
</comment>
<evidence type="ECO:0000313" key="4">
    <source>
        <dbReference type="EMBL" id="MBD7985948.1"/>
    </source>
</evidence>
<gene>
    <name evidence="4" type="ORF">H9649_15355</name>
</gene>
<accession>A0ABR8UDY9</accession>
<dbReference type="Pfam" id="PF18652">
    <property type="entry name" value="Adhesin_P1_N"/>
    <property type="match status" value="1"/>
</dbReference>
<evidence type="ECO:0000313" key="5">
    <source>
        <dbReference type="Proteomes" id="UP000626786"/>
    </source>
</evidence>
<evidence type="ECO:0000256" key="2">
    <source>
        <dbReference type="SAM" id="SignalP"/>
    </source>
</evidence>
<keyword evidence="2" id="KW-0732">Signal</keyword>
<dbReference type="InterPro" id="IPR041324">
    <property type="entry name" value="AgI/II_N"/>
</dbReference>
<dbReference type="RefSeq" id="WP_191695777.1">
    <property type="nucleotide sequence ID" value="NZ_JACSQN010000018.1"/>
</dbReference>
<reference evidence="4 5" key="1">
    <citation type="submission" date="2020-08" db="EMBL/GenBank/DDBJ databases">
        <title>A Genomic Blueprint of the Chicken Gut Microbiome.</title>
        <authorList>
            <person name="Gilroy R."/>
            <person name="Ravi A."/>
            <person name="Getino M."/>
            <person name="Pursley I."/>
            <person name="Horton D.L."/>
            <person name="Alikhan N.-F."/>
            <person name="Baker D."/>
            <person name="Gharbi K."/>
            <person name="Hall N."/>
            <person name="Watson M."/>
            <person name="Adriaenssens E.M."/>
            <person name="Foster-Nyarko E."/>
            <person name="Jarju S."/>
            <person name="Secka A."/>
            <person name="Antonio M."/>
            <person name="Oren A."/>
            <person name="Chaudhuri R."/>
            <person name="La Ragione R.M."/>
            <person name="Hildebrand F."/>
            <person name="Pallen M.J."/>
        </authorList>
    </citation>
    <scope>NUCLEOTIDE SEQUENCE [LARGE SCALE GENOMIC DNA]</scope>
    <source>
        <strain evidence="4 5">Sa2YVA2</strain>
    </source>
</reference>
<keyword evidence="5" id="KW-1185">Reference proteome</keyword>
<protein>
    <recommendedName>
        <fullName evidence="3">Antigen I/II N-terminal domain-containing protein</fullName>
    </recommendedName>
</protein>